<organism evidence="2 3">
    <name type="scientific">Zhongshania aliphaticivorans</name>
    <dbReference type="NCBI Taxonomy" id="1470434"/>
    <lineage>
        <taxon>Bacteria</taxon>
        <taxon>Pseudomonadati</taxon>
        <taxon>Pseudomonadota</taxon>
        <taxon>Gammaproteobacteria</taxon>
        <taxon>Cellvibrionales</taxon>
        <taxon>Spongiibacteraceae</taxon>
        <taxon>Zhongshania</taxon>
    </lineage>
</organism>
<reference evidence="2 3" key="1">
    <citation type="submission" date="2015-12" db="EMBL/GenBank/DDBJ databases">
        <authorList>
            <person name="Shamseldin A."/>
            <person name="Moawad H."/>
            <person name="Abd El-Rahim W.M."/>
            <person name="Sadowsky M.J."/>
        </authorList>
    </citation>
    <scope>NUCLEOTIDE SEQUENCE [LARGE SCALE GENOMIC DNA]</scope>
    <source>
        <strain evidence="2 3">SM2</strain>
    </source>
</reference>
<evidence type="ECO:0000259" key="1">
    <source>
        <dbReference type="Pfam" id="PF09722"/>
    </source>
</evidence>
<protein>
    <recommendedName>
        <fullName evidence="1">Antitoxin Xre/MbcA/ParS-like toxin-binding domain-containing protein</fullName>
    </recommendedName>
</protein>
<dbReference type="KEGG" id="zal:AZF00_02585"/>
<dbReference type="STRING" id="1470434.AZF00_02585"/>
<evidence type="ECO:0000313" key="2">
    <source>
        <dbReference type="EMBL" id="AMO70254.1"/>
    </source>
</evidence>
<feature type="domain" description="Antitoxin Xre/MbcA/ParS-like toxin-binding" evidence="1">
    <location>
        <begin position="61"/>
        <end position="113"/>
    </location>
</feature>
<gene>
    <name evidence="2" type="ORF">AZF00_02585</name>
</gene>
<dbReference type="EMBL" id="CP014544">
    <property type="protein sequence ID" value="AMO70254.1"/>
    <property type="molecule type" value="Genomic_DNA"/>
</dbReference>
<dbReference type="InterPro" id="IPR024467">
    <property type="entry name" value="Xre/MbcA/ParS-like_toxin-bd"/>
</dbReference>
<name>A0A127MAI2_9GAMM</name>
<proteinExistence type="predicted"/>
<dbReference type="AlphaFoldDB" id="A0A127MAI2"/>
<dbReference type="Proteomes" id="UP000074119">
    <property type="component" value="Chromosome"/>
</dbReference>
<sequence length="115" mass="13110">MVLPVIFEILAKWSFGVKDQMIILGLVEEQTLHSWREHPEKVEMTHDRIDRVSYILGIFKSLETLLPDPQIADSWLSTPNDNSFFNGAPPKSRLLTCAIADLAAVRNFLSSQEDR</sequence>
<evidence type="ECO:0000313" key="3">
    <source>
        <dbReference type="Proteomes" id="UP000074119"/>
    </source>
</evidence>
<dbReference type="Pfam" id="PF09722">
    <property type="entry name" value="Xre_MbcA_ParS_C"/>
    <property type="match status" value="1"/>
</dbReference>
<accession>A0A127MAI2</accession>